<gene>
    <name evidence="1" type="ORF">CLV51_1153</name>
</gene>
<dbReference type="RefSeq" id="WP_106531540.1">
    <property type="nucleotide sequence ID" value="NZ_PYAW01000015.1"/>
</dbReference>
<protein>
    <submittedName>
        <fullName evidence="1">Uncharacterized protein</fullName>
    </submittedName>
</protein>
<dbReference type="EMBL" id="PYAW01000015">
    <property type="protein sequence ID" value="PSL42295.1"/>
    <property type="molecule type" value="Genomic_DNA"/>
</dbReference>
<sequence length="466" mass="52326">MYDDAARNASKHFFKLPSYNLDTLIKPHAATALYLYSSTGEKLPIGTRPPYKVFHSNNSIWEALHFNQLQRTDVSITLDSFFLFEWFPRSPGLYYTPKAREARREAQGRIISSTDGIVVYDHHGKMSMLDGGVGNIRLKPIIIDGSEYYLMSASNNGNCEEGFPVAIPVGYYNQFIDEIVSRGAVVKNITGKLRHIPDSHEKIYDGYTDVSKVFLQVEDVKEARHPKSRDMEDLRVSVAVSFISNYQGDKAIYASYVTFDPSETGSFERSIRWMEDDYVGKLYDGKIITDFDQVRSHFRSAPFSLSKVMELSLNEKQLNRLGLPYDFSRIIQTQKSFQILIENLNFTHMENNKYKTVNSQVGAMGDNAHAENFVQQSSITDNIDLNALAAELTKLRQHAKQESTDAPEHDEQIGALATAESAAKKGDKSKVMSALSTSGKWLLEIAEKIGVGLAVSVIKEATGIKP</sequence>
<dbReference type="AlphaFoldDB" id="A0A2P8H7T6"/>
<evidence type="ECO:0000313" key="1">
    <source>
        <dbReference type="EMBL" id="PSL42295.1"/>
    </source>
</evidence>
<dbReference type="OrthoDB" id="978900at2"/>
<accession>A0A2P8H7T6</accession>
<organism evidence="1 2">
    <name type="scientific">Chitinophaga niastensis</name>
    <dbReference type="NCBI Taxonomy" id="536980"/>
    <lineage>
        <taxon>Bacteria</taxon>
        <taxon>Pseudomonadati</taxon>
        <taxon>Bacteroidota</taxon>
        <taxon>Chitinophagia</taxon>
        <taxon>Chitinophagales</taxon>
        <taxon>Chitinophagaceae</taxon>
        <taxon>Chitinophaga</taxon>
    </lineage>
</organism>
<reference evidence="1 2" key="1">
    <citation type="submission" date="2018-03" db="EMBL/GenBank/DDBJ databases">
        <title>Genomic Encyclopedia of Archaeal and Bacterial Type Strains, Phase II (KMG-II): from individual species to whole genera.</title>
        <authorList>
            <person name="Goeker M."/>
        </authorList>
    </citation>
    <scope>NUCLEOTIDE SEQUENCE [LARGE SCALE GENOMIC DNA]</scope>
    <source>
        <strain evidence="1 2">DSM 24859</strain>
    </source>
</reference>
<keyword evidence="2" id="KW-1185">Reference proteome</keyword>
<evidence type="ECO:0000313" key="2">
    <source>
        <dbReference type="Proteomes" id="UP000240971"/>
    </source>
</evidence>
<proteinExistence type="predicted"/>
<name>A0A2P8H7T6_CHINA</name>
<comment type="caution">
    <text evidence="1">The sequence shown here is derived from an EMBL/GenBank/DDBJ whole genome shotgun (WGS) entry which is preliminary data.</text>
</comment>
<dbReference type="Proteomes" id="UP000240971">
    <property type="component" value="Unassembled WGS sequence"/>
</dbReference>